<dbReference type="NCBIfam" id="TIGR00472">
    <property type="entry name" value="pheT_bact"/>
    <property type="match status" value="1"/>
</dbReference>
<keyword evidence="9 15" id="KW-0067">ATP-binding</keyword>
<evidence type="ECO:0000256" key="3">
    <source>
        <dbReference type="ARBA" id="ARBA00011209"/>
    </source>
</evidence>
<dbReference type="HAMAP" id="MF_00283">
    <property type="entry name" value="Phe_tRNA_synth_beta1"/>
    <property type="match status" value="1"/>
</dbReference>
<dbReference type="InterPro" id="IPR005147">
    <property type="entry name" value="tRNA_synthase_B5-dom"/>
</dbReference>
<evidence type="ECO:0000256" key="7">
    <source>
        <dbReference type="ARBA" id="ARBA00022723"/>
    </source>
</evidence>
<evidence type="ECO:0000256" key="15">
    <source>
        <dbReference type="HAMAP-Rule" id="MF_00283"/>
    </source>
</evidence>
<dbReference type="PANTHER" id="PTHR10947:SF0">
    <property type="entry name" value="PHENYLALANINE--TRNA LIGASE BETA SUBUNIT"/>
    <property type="match status" value="1"/>
</dbReference>
<dbReference type="Pfam" id="PF03484">
    <property type="entry name" value="B5"/>
    <property type="match status" value="1"/>
</dbReference>
<dbReference type="PROSITE" id="PS51447">
    <property type="entry name" value="FDX_ACB"/>
    <property type="match status" value="1"/>
</dbReference>
<feature type="domain" description="B5" evidence="19">
    <location>
        <begin position="394"/>
        <end position="471"/>
    </location>
</feature>
<evidence type="ECO:0000259" key="19">
    <source>
        <dbReference type="PROSITE" id="PS51483"/>
    </source>
</evidence>
<dbReference type="SUPFAM" id="SSF55681">
    <property type="entry name" value="Class II aaRS and biotin synthetases"/>
    <property type="match status" value="1"/>
</dbReference>
<evidence type="ECO:0000256" key="1">
    <source>
        <dbReference type="ARBA" id="ARBA00004496"/>
    </source>
</evidence>
<dbReference type="Gene3D" id="3.30.930.10">
    <property type="entry name" value="Bira Bifunctional Protein, Domain 2"/>
    <property type="match status" value="1"/>
</dbReference>
<dbReference type="InterPro" id="IPR041616">
    <property type="entry name" value="PheRS_beta_core"/>
</dbReference>
<keyword evidence="10 15" id="KW-0460">Magnesium</keyword>
<organism evidence="20 21">
    <name type="scientific">Helicobacter enhydrae</name>
    <dbReference type="NCBI Taxonomy" id="222136"/>
    <lineage>
        <taxon>Bacteria</taxon>
        <taxon>Pseudomonadati</taxon>
        <taxon>Campylobacterota</taxon>
        <taxon>Epsilonproteobacteria</taxon>
        <taxon>Campylobacterales</taxon>
        <taxon>Helicobacteraceae</taxon>
        <taxon>Helicobacter</taxon>
    </lineage>
</organism>
<dbReference type="AlphaFoldDB" id="A0A1B1U4U5"/>
<evidence type="ECO:0000256" key="14">
    <source>
        <dbReference type="ARBA" id="ARBA00049255"/>
    </source>
</evidence>
<dbReference type="GO" id="GO:0005524">
    <property type="term" value="F:ATP binding"/>
    <property type="evidence" value="ECO:0007669"/>
    <property type="project" value="UniProtKB-UniRule"/>
</dbReference>
<dbReference type="InterPro" id="IPR033714">
    <property type="entry name" value="tRNA_bind_bactPheRS"/>
</dbReference>
<keyword evidence="7 15" id="KW-0479">Metal-binding</keyword>
<dbReference type="GO" id="GO:0000287">
    <property type="term" value="F:magnesium ion binding"/>
    <property type="evidence" value="ECO:0007669"/>
    <property type="project" value="UniProtKB-UniRule"/>
</dbReference>
<dbReference type="GO" id="GO:0000049">
    <property type="term" value="F:tRNA binding"/>
    <property type="evidence" value="ECO:0007669"/>
    <property type="project" value="UniProtKB-UniRule"/>
</dbReference>
<dbReference type="InterPro" id="IPR005121">
    <property type="entry name" value="Fdx_antiC-bd"/>
</dbReference>
<dbReference type="Gene3D" id="3.30.70.380">
    <property type="entry name" value="Ferrodoxin-fold anticodon-binding domain"/>
    <property type="match status" value="1"/>
</dbReference>
<feature type="binding site" evidence="15">
    <location>
        <position position="455"/>
    </location>
    <ligand>
        <name>Mg(2+)</name>
        <dbReference type="ChEBI" id="CHEBI:18420"/>
        <note>shared with alpha subunit</note>
    </ligand>
</feature>
<feature type="domain" description="FDX-ACB" evidence="18">
    <location>
        <begin position="688"/>
        <end position="780"/>
    </location>
</feature>
<dbReference type="InterPro" id="IPR009061">
    <property type="entry name" value="DNA-bd_dom_put_sf"/>
</dbReference>
<keyword evidence="6 15" id="KW-0436">Ligase</keyword>
<dbReference type="Gene3D" id="3.30.56.10">
    <property type="match status" value="2"/>
</dbReference>
<dbReference type="NCBIfam" id="NF045760">
    <property type="entry name" value="YtpR"/>
    <property type="match status" value="1"/>
</dbReference>
<dbReference type="RefSeq" id="WP_066339397.1">
    <property type="nucleotide sequence ID" value="NZ_CP016503.1"/>
</dbReference>
<dbReference type="PROSITE" id="PS51483">
    <property type="entry name" value="B5"/>
    <property type="match status" value="1"/>
</dbReference>
<dbReference type="SUPFAM" id="SSF46955">
    <property type="entry name" value="Putative DNA-binding domain"/>
    <property type="match status" value="1"/>
</dbReference>
<dbReference type="EC" id="6.1.1.20" evidence="15"/>
<evidence type="ECO:0000256" key="10">
    <source>
        <dbReference type="ARBA" id="ARBA00022842"/>
    </source>
</evidence>
<dbReference type="GO" id="GO:0009328">
    <property type="term" value="C:phenylalanine-tRNA ligase complex"/>
    <property type="evidence" value="ECO:0007669"/>
    <property type="project" value="TreeGrafter"/>
</dbReference>
<comment type="subunit">
    <text evidence="3 15">Tetramer of two alpha and two beta subunits.</text>
</comment>
<dbReference type="InterPro" id="IPR036690">
    <property type="entry name" value="Fdx_antiC-bd_sf"/>
</dbReference>
<dbReference type="InterPro" id="IPR012340">
    <property type="entry name" value="NA-bd_OB-fold"/>
</dbReference>
<keyword evidence="13 15" id="KW-0030">Aminoacyl-tRNA synthetase</keyword>
<evidence type="ECO:0000256" key="4">
    <source>
        <dbReference type="ARBA" id="ARBA00022490"/>
    </source>
</evidence>
<dbReference type="CDD" id="cd02796">
    <property type="entry name" value="tRNA_bind_bactPheRS"/>
    <property type="match status" value="1"/>
</dbReference>
<feature type="binding site" evidence="15">
    <location>
        <position position="449"/>
    </location>
    <ligand>
        <name>Mg(2+)</name>
        <dbReference type="ChEBI" id="CHEBI:18420"/>
        <note>shared with alpha subunit</note>
    </ligand>
</feature>
<evidence type="ECO:0000313" key="20">
    <source>
        <dbReference type="EMBL" id="ANV97793.1"/>
    </source>
</evidence>
<dbReference type="GO" id="GO:0006432">
    <property type="term" value="P:phenylalanyl-tRNA aminoacylation"/>
    <property type="evidence" value="ECO:0007669"/>
    <property type="project" value="UniProtKB-UniRule"/>
</dbReference>
<evidence type="ECO:0000256" key="11">
    <source>
        <dbReference type="ARBA" id="ARBA00022884"/>
    </source>
</evidence>
<keyword evidence="4 15" id="KW-0963">Cytoplasm</keyword>
<evidence type="ECO:0000256" key="2">
    <source>
        <dbReference type="ARBA" id="ARBA00008653"/>
    </source>
</evidence>
<dbReference type="SMART" id="SM00874">
    <property type="entry name" value="B5"/>
    <property type="match status" value="1"/>
</dbReference>
<dbReference type="Pfam" id="PF03147">
    <property type="entry name" value="FDX-ACB"/>
    <property type="match status" value="1"/>
</dbReference>
<dbReference type="Proteomes" id="UP000092884">
    <property type="component" value="Chromosome"/>
</dbReference>
<keyword evidence="5 16" id="KW-0820">tRNA-binding</keyword>
<dbReference type="OrthoDB" id="9805455at2"/>
<evidence type="ECO:0000256" key="16">
    <source>
        <dbReference type="PROSITE-ProRule" id="PRU00209"/>
    </source>
</evidence>
<sequence>MKVTKHLLEEFIRIGDIAPQTLCDTLSQIGLEVESFQAIKIPDGVVVGKVIDKAQHPNADKLSVCQVDIGSQTLQIVCGASNVATEQYIALATQGTKLNTPKGELCIAPTTLREVRSEGMICSSVELGLPQTNEGIMVLDSSIGELKLGRALNTYPIFNNFIIQIGITPNRGDCLSVIGVARDLSVALGVPFSLKSYQDENTALGIGRVLQMANEGKNNASLLYKVANIISIHTPLNIQLSLLMCDIALQSGLQNFLSFASHLSGVILKPYRFGDFSKSNLINNAEAQIIIKQDEEGFDCTYNQNKLARIGVFYPKNDIGNESVILEASYVNPEVLSQLLHTHKEIQKDSELTYKTTRGSNPNLLLGMQILCDLLIKYAHVEIYSSSHHLSTKEENIGIKTTFSYILELLGEQICKEDIALILKRLGFKIEASFDESFFMATPPEYRHDIKMPQDIAEEILRIYRINKVTSIPLTFQEYPQACNEQYQFYKYKRELIKKACAIGFTESIHYVFYDKDKLKALNLLTLPDTLDLINPINNELNTLRSSLIPAMLDTIERNLCYGIESIALCEIGICYDSARNEIERLAFAVNALQQEERFPYPKGIKWDFYRFCDQLSKIIGNFTLQEYPFSSSLLTHPYQKALIVQDHKQIGYVAKINPMSGYSFEGFICEINLNDITINQQKASAFSKHQTSLRDLTLLIDTHTTFDQIKTAILREQIPFLIEIYPIDLYSHESLGSQIALSLRLKFQAQDKTLQEEEVKHSIQQILTLLDQTFNATLR</sequence>
<evidence type="ECO:0000256" key="5">
    <source>
        <dbReference type="ARBA" id="ARBA00022555"/>
    </source>
</evidence>
<evidence type="ECO:0000259" key="17">
    <source>
        <dbReference type="PROSITE" id="PS50886"/>
    </source>
</evidence>
<comment type="cofactor">
    <cofactor evidence="15">
        <name>Mg(2+)</name>
        <dbReference type="ChEBI" id="CHEBI:18420"/>
    </cofactor>
    <text evidence="15">Binds 2 magnesium ions per tetramer.</text>
</comment>
<dbReference type="InterPro" id="IPR045864">
    <property type="entry name" value="aa-tRNA-synth_II/BPL/LPL"/>
</dbReference>
<dbReference type="Pfam" id="PF01588">
    <property type="entry name" value="tRNA_bind"/>
    <property type="match status" value="1"/>
</dbReference>
<dbReference type="InterPro" id="IPR002547">
    <property type="entry name" value="tRNA-bd_dom"/>
</dbReference>
<reference evidence="21" key="1">
    <citation type="submission" date="2016-07" db="EMBL/GenBank/DDBJ databases">
        <authorList>
            <person name="Florea S."/>
            <person name="Webb J.S."/>
            <person name="Jaromczyk J."/>
            <person name="Schardl C.L."/>
        </authorList>
    </citation>
    <scope>NUCLEOTIDE SEQUENCE [LARGE SCALE GENOMIC DNA]</scope>
    <source>
        <strain evidence="21">MIT 01-6242</strain>
    </source>
</reference>
<dbReference type="InterPro" id="IPR045060">
    <property type="entry name" value="Phe-tRNA-ligase_IIc_bsu"/>
</dbReference>
<feature type="binding site" evidence="15">
    <location>
        <position position="459"/>
    </location>
    <ligand>
        <name>Mg(2+)</name>
        <dbReference type="ChEBI" id="CHEBI:18420"/>
        <note>shared with alpha subunit</note>
    </ligand>
</feature>
<proteinExistence type="inferred from homology"/>
<accession>A0A1B1U4U5</accession>
<comment type="catalytic activity">
    <reaction evidence="14 15">
        <text>tRNA(Phe) + L-phenylalanine + ATP = L-phenylalanyl-tRNA(Phe) + AMP + diphosphate + H(+)</text>
        <dbReference type="Rhea" id="RHEA:19413"/>
        <dbReference type="Rhea" id="RHEA-COMP:9668"/>
        <dbReference type="Rhea" id="RHEA-COMP:9699"/>
        <dbReference type="ChEBI" id="CHEBI:15378"/>
        <dbReference type="ChEBI" id="CHEBI:30616"/>
        <dbReference type="ChEBI" id="CHEBI:33019"/>
        <dbReference type="ChEBI" id="CHEBI:58095"/>
        <dbReference type="ChEBI" id="CHEBI:78442"/>
        <dbReference type="ChEBI" id="CHEBI:78531"/>
        <dbReference type="ChEBI" id="CHEBI:456215"/>
        <dbReference type="EC" id="6.1.1.20"/>
    </reaction>
</comment>
<name>A0A1B1U4U5_9HELI</name>
<keyword evidence="11 16" id="KW-0694">RNA-binding</keyword>
<evidence type="ECO:0000256" key="13">
    <source>
        <dbReference type="ARBA" id="ARBA00023146"/>
    </source>
</evidence>
<dbReference type="Gene3D" id="2.40.50.140">
    <property type="entry name" value="Nucleic acid-binding proteins"/>
    <property type="match status" value="1"/>
</dbReference>
<evidence type="ECO:0000256" key="9">
    <source>
        <dbReference type="ARBA" id="ARBA00022840"/>
    </source>
</evidence>
<keyword evidence="12 15" id="KW-0648">Protein biosynthesis</keyword>
<comment type="similarity">
    <text evidence="2 15">Belongs to the phenylalanyl-tRNA synthetase beta subunit family. Type 1 subfamily.</text>
</comment>
<dbReference type="GO" id="GO:0004826">
    <property type="term" value="F:phenylalanine-tRNA ligase activity"/>
    <property type="evidence" value="ECO:0007669"/>
    <property type="project" value="UniProtKB-UniRule"/>
</dbReference>
<evidence type="ECO:0000259" key="18">
    <source>
        <dbReference type="PROSITE" id="PS51447"/>
    </source>
</evidence>
<evidence type="ECO:0000256" key="6">
    <source>
        <dbReference type="ARBA" id="ARBA00022598"/>
    </source>
</evidence>
<gene>
    <name evidence="15" type="primary">pheT</name>
    <name evidence="20" type="ORF">BBW65_02785</name>
</gene>
<feature type="domain" description="TRNA-binding" evidence="17">
    <location>
        <begin position="39"/>
        <end position="153"/>
    </location>
</feature>
<feature type="binding site" evidence="15">
    <location>
        <position position="458"/>
    </location>
    <ligand>
        <name>Mg(2+)</name>
        <dbReference type="ChEBI" id="CHEBI:18420"/>
        <note>shared with alpha subunit</note>
    </ligand>
</feature>
<dbReference type="SMART" id="SM00896">
    <property type="entry name" value="FDX-ACB"/>
    <property type="match status" value="1"/>
</dbReference>
<dbReference type="SUPFAM" id="SSF50249">
    <property type="entry name" value="Nucleic acid-binding proteins"/>
    <property type="match status" value="1"/>
</dbReference>
<dbReference type="SUPFAM" id="SSF54991">
    <property type="entry name" value="Anticodon-binding domain of PheRS"/>
    <property type="match status" value="1"/>
</dbReference>
<dbReference type="STRING" id="222136.BBW65_02785"/>
<dbReference type="KEGG" id="het:BBW65_02785"/>
<dbReference type="InterPro" id="IPR004532">
    <property type="entry name" value="Phe-tRNA-ligase_IIc_bsu_bact"/>
</dbReference>
<comment type="subcellular location">
    <subcellularLocation>
        <location evidence="1 15">Cytoplasm</location>
    </subcellularLocation>
</comment>
<evidence type="ECO:0000256" key="8">
    <source>
        <dbReference type="ARBA" id="ARBA00022741"/>
    </source>
</evidence>
<dbReference type="PROSITE" id="PS50886">
    <property type="entry name" value="TRBD"/>
    <property type="match status" value="1"/>
</dbReference>
<keyword evidence="8 15" id="KW-0547">Nucleotide-binding</keyword>
<keyword evidence="21" id="KW-1185">Reference proteome</keyword>
<evidence type="ECO:0000313" key="21">
    <source>
        <dbReference type="Proteomes" id="UP000092884"/>
    </source>
</evidence>
<dbReference type="EMBL" id="CP016503">
    <property type="protein sequence ID" value="ANV97793.1"/>
    <property type="molecule type" value="Genomic_DNA"/>
</dbReference>
<protein>
    <recommendedName>
        <fullName evidence="15">Phenylalanine--tRNA ligase beta subunit</fullName>
        <ecNumber evidence="15">6.1.1.20</ecNumber>
    </recommendedName>
    <alternativeName>
        <fullName evidence="15">Phenylalanyl-tRNA synthetase beta subunit</fullName>
        <shortName evidence="15">PheRS</shortName>
    </alternativeName>
</protein>
<dbReference type="Pfam" id="PF17759">
    <property type="entry name" value="tRNA_synthFbeta"/>
    <property type="match status" value="1"/>
</dbReference>
<dbReference type="PANTHER" id="PTHR10947">
    <property type="entry name" value="PHENYLALANYL-TRNA SYNTHETASE BETA CHAIN AND LEUCINE-RICH REPEAT-CONTAINING PROTEIN 47"/>
    <property type="match status" value="1"/>
</dbReference>
<evidence type="ECO:0000256" key="12">
    <source>
        <dbReference type="ARBA" id="ARBA00022917"/>
    </source>
</evidence>